<comment type="pathway">
    <text evidence="3">Protein modification; eIF5A hypusination.</text>
</comment>
<evidence type="ECO:0000256" key="2">
    <source>
        <dbReference type="ARBA" id="ARBA00002823"/>
    </source>
</evidence>
<keyword evidence="6" id="KW-0520">NAD</keyword>
<name>L2GY05_VAVCU</name>
<dbReference type="GO" id="GO:0005737">
    <property type="term" value="C:cytoplasm"/>
    <property type="evidence" value="ECO:0007669"/>
    <property type="project" value="TreeGrafter"/>
</dbReference>
<dbReference type="GeneID" id="19878009"/>
<dbReference type="PANTHER" id="PTHR11703:SF0">
    <property type="entry name" value="DEOXYHYPUSINE SYNTHASE"/>
    <property type="match status" value="1"/>
</dbReference>
<dbReference type="Proteomes" id="UP000011081">
    <property type="component" value="Unassembled WGS sequence"/>
</dbReference>
<dbReference type="RefSeq" id="XP_008073137.1">
    <property type="nucleotide sequence ID" value="XM_008074946.1"/>
</dbReference>
<dbReference type="GO" id="GO:0034038">
    <property type="term" value="F:deoxyhypusine synthase activity"/>
    <property type="evidence" value="ECO:0007669"/>
    <property type="project" value="UniProtKB-EC"/>
</dbReference>
<evidence type="ECO:0000313" key="7">
    <source>
        <dbReference type="EMBL" id="ELA48509.1"/>
    </source>
</evidence>
<dbReference type="Pfam" id="PF01916">
    <property type="entry name" value="DS"/>
    <property type="match status" value="1"/>
</dbReference>
<dbReference type="EC" id="2.5.1.46" evidence="5"/>
<dbReference type="InParanoid" id="L2GY05"/>
<evidence type="ECO:0000256" key="3">
    <source>
        <dbReference type="ARBA" id="ARBA00005041"/>
    </source>
</evidence>
<dbReference type="InterPro" id="IPR029035">
    <property type="entry name" value="DHS-like_NAD/FAD-binding_dom"/>
</dbReference>
<gene>
    <name evidence="7" type="ORF">VCUG_00118</name>
</gene>
<dbReference type="OMA" id="FYAPTIC"/>
<dbReference type="SUPFAM" id="SSF52467">
    <property type="entry name" value="DHS-like NAD/FAD-binding domain"/>
    <property type="match status" value="1"/>
</dbReference>
<comment type="similarity">
    <text evidence="4">Belongs to the deoxyhypusine synthase family.</text>
</comment>
<evidence type="ECO:0000256" key="4">
    <source>
        <dbReference type="ARBA" id="ARBA00009892"/>
    </source>
</evidence>
<sequence>MESKLVKKLLKMYKNSLFEGKNIYLACKEVQKMRKYKIFLAMTANLLNNGTYNLLFSLMARKMVSVVVTTGDFVAYDILKTLTGKDLNEKVYTAEDKIVVRDFIEQIVQANYEECMPPSEFLKIIGCKLGSDSLLGQAAKNDIHFYAPTICDSLIGLYCHNICIDPLKDAYNINSECFFVKRTGAIILGTSIIKHTVLNANLFKNGLNSCVVVNSCNEVDGSDSGGDVDEAISWGKIRKNTTSVKVRADPCIVFPIIGSYWLSKA</sequence>
<dbReference type="STRING" id="948595.L2GY05"/>
<dbReference type="EMBL" id="GL877404">
    <property type="protein sequence ID" value="ELA48509.1"/>
    <property type="molecule type" value="Genomic_DNA"/>
</dbReference>
<feature type="non-terminal residue" evidence="7">
    <location>
        <position position="1"/>
    </location>
</feature>
<dbReference type="AlphaFoldDB" id="L2GY05"/>
<comment type="function">
    <text evidence="2">Catalyzes the NAD-dependent oxidative cleavage of spermidine and the subsequent transfer of the butylamine moiety of spermidine to the epsilon-amino group of a specific lysine residue of the eIF-5A precursor protein to form the intermediate deoxyhypusine residue.</text>
</comment>
<evidence type="ECO:0000256" key="6">
    <source>
        <dbReference type="ARBA" id="ARBA00023027"/>
    </source>
</evidence>
<dbReference type="InterPro" id="IPR036982">
    <property type="entry name" value="Deoxyhypusine_synthase_sf"/>
</dbReference>
<dbReference type="FunCoup" id="L2GY05">
    <property type="interactions" value="158"/>
</dbReference>
<evidence type="ECO:0000256" key="5">
    <source>
        <dbReference type="ARBA" id="ARBA00012683"/>
    </source>
</evidence>
<evidence type="ECO:0000313" key="8">
    <source>
        <dbReference type="Proteomes" id="UP000011081"/>
    </source>
</evidence>
<comment type="catalytic activity">
    <reaction evidence="1">
        <text>[eIF5A protein]-L-lysine + spermidine = [eIF5A protein]-deoxyhypusine + propane-1,3-diamine</text>
        <dbReference type="Rhea" id="RHEA:33299"/>
        <dbReference type="Rhea" id="RHEA-COMP:10143"/>
        <dbReference type="Rhea" id="RHEA-COMP:10144"/>
        <dbReference type="ChEBI" id="CHEBI:29969"/>
        <dbReference type="ChEBI" id="CHEBI:57484"/>
        <dbReference type="ChEBI" id="CHEBI:57834"/>
        <dbReference type="ChEBI" id="CHEBI:82657"/>
        <dbReference type="EC" id="2.5.1.46"/>
    </reaction>
</comment>
<protein>
    <recommendedName>
        <fullName evidence="5">deoxyhypusine synthase</fullName>
        <ecNumber evidence="5">2.5.1.46</ecNumber>
    </recommendedName>
</protein>
<reference evidence="8" key="1">
    <citation type="submission" date="2011-03" db="EMBL/GenBank/DDBJ databases">
        <title>The genome sequence of Vavraia culicis strain floridensis.</title>
        <authorList>
            <consortium name="The Broad Institute Genome Sequencing Platform"/>
            <person name="Cuomo C."/>
            <person name="Becnel J."/>
            <person name="Sanscrainte N."/>
            <person name="Young S.K."/>
            <person name="Zeng Q."/>
            <person name="Gargeya S."/>
            <person name="Fitzgerald M."/>
            <person name="Haas B."/>
            <person name="Abouelleil A."/>
            <person name="Alvarado L."/>
            <person name="Arachchi H.M."/>
            <person name="Berlin A."/>
            <person name="Chapman S.B."/>
            <person name="Gearin G."/>
            <person name="Goldberg J."/>
            <person name="Griggs A."/>
            <person name="Gujja S."/>
            <person name="Hansen M."/>
            <person name="Heiman D."/>
            <person name="Howarth C."/>
            <person name="Larimer J."/>
            <person name="Lui A."/>
            <person name="MacDonald P.J.P."/>
            <person name="McCowen C."/>
            <person name="Montmayeur A."/>
            <person name="Murphy C."/>
            <person name="Neiman D."/>
            <person name="Pearson M."/>
            <person name="Priest M."/>
            <person name="Roberts A."/>
            <person name="Saif S."/>
            <person name="Shea T."/>
            <person name="Sisk P."/>
            <person name="Stolte C."/>
            <person name="Sykes S."/>
            <person name="Wortman J."/>
            <person name="Nusbaum C."/>
            <person name="Birren B."/>
        </authorList>
    </citation>
    <scope>NUCLEOTIDE SEQUENCE [LARGE SCALE GENOMIC DNA]</scope>
    <source>
        <strain evidence="8">floridensis</strain>
    </source>
</reference>
<dbReference type="InterPro" id="IPR002773">
    <property type="entry name" value="Deoxyhypusine_synthase"/>
</dbReference>
<evidence type="ECO:0000256" key="1">
    <source>
        <dbReference type="ARBA" id="ARBA00000952"/>
    </source>
</evidence>
<dbReference type="HOGENOM" id="CLU_039781_0_0_1"/>
<accession>L2GY05</accession>
<dbReference type="VEuPathDB" id="MicrosporidiaDB:VCUG_00118"/>
<keyword evidence="8" id="KW-1185">Reference proteome</keyword>
<dbReference type="PANTHER" id="PTHR11703">
    <property type="entry name" value="DEOXYHYPUSINE SYNTHASE"/>
    <property type="match status" value="1"/>
</dbReference>
<dbReference type="OrthoDB" id="294378at2759"/>
<organism evidence="7 8">
    <name type="scientific">Vavraia culicis (isolate floridensis)</name>
    <name type="common">Microsporidian parasite</name>
    <dbReference type="NCBI Taxonomy" id="948595"/>
    <lineage>
        <taxon>Eukaryota</taxon>
        <taxon>Fungi</taxon>
        <taxon>Fungi incertae sedis</taxon>
        <taxon>Microsporidia</taxon>
        <taxon>Pleistophoridae</taxon>
        <taxon>Vavraia</taxon>
    </lineage>
</organism>
<dbReference type="Gene3D" id="3.40.910.10">
    <property type="entry name" value="Deoxyhypusine synthase"/>
    <property type="match status" value="1"/>
</dbReference>
<proteinExistence type="inferred from homology"/>